<dbReference type="InterPro" id="IPR017853">
    <property type="entry name" value="GH"/>
</dbReference>
<reference evidence="1 2" key="1">
    <citation type="submission" date="2021-07" db="EMBL/GenBank/DDBJ databases">
        <title>The Aristolochia fimbriata genome: insights into angiosperm evolution, floral development and chemical biosynthesis.</title>
        <authorList>
            <person name="Jiao Y."/>
        </authorList>
    </citation>
    <scope>NUCLEOTIDE SEQUENCE [LARGE SCALE GENOMIC DNA]</scope>
    <source>
        <strain evidence="1">IBCAS-2021</strain>
        <tissue evidence="1">Leaf</tissue>
    </source>
</reference>
<dbReference type="GO" id="GO:0005576">
    <property type="term" value="C:extracellular region"/>
    <property type="evidence" value="ECO:0007669"/>
    <property type="project" value="UniProtKB-SubCell"/>
</dbReference>
<sequence length="155" mass="16713">MADHVKSIDGNHLLEIGLEGFYGESLPEMKQFNPGYEVGTDFISNNQINRIDFVTIHAYPDQWSIGEIKTITTCKGSVTFARADMTLRARVSSTMHKSLSSATSSAATTIATIAGSTSTVVALSSTRTRGTLRVAKLASGATATSKLARCWIIFY</sequence>
<accession>A0AAV7ED40</accession>
<dbReference type="GO" id="GO:0016985">
    <property type="term" value="F:mannan endo-1,4-beta-mannosidase activity"/>
    <property type="evidence" value="ECO:0007669"/>
    <property type="project" value="UniProtKB-EC"/>
</dbReference>
<dbReference type="Gene3D" id="3.20.20.80">
    <property type="entry name" value="Glycosidases"/>
    <property type="match status" value="1"/>
</dbReference>
<dbReference type="PANTHER" id="PTHR31451:SF39">
    <property type="entry name" value="MANNAN ENDO-1,4-BETA-MANNOSIDASE 1"/>
    <property type="match status" value="1"/>
</dbReference>
<protein>
    <submittedName>
        <fullName evidence="1">Uncharacterized protein</fullName>
    </submittedName>
</protein>
<dbReference type="EMBL" id="JAINDJ010000005">
    <property type="protein sequence ID" value="KAG9446775.1"/>
    <property type="molecule type" value="Genomic_DNA"/>
</dbReference>
<evidence type="ECO:0000313" key="1">
    <source>
        <dbReference type="EMBL" id="KAG9446775.1"/>
    </source>
</evidence>
<name>A0AAV7ED40_ARIFI</name>
<keyword evidence="2" id="KW-1185">Reference proteome</keyword>
<dbReference type="AlphaFoldDB" id="A0AAV7ED40"/>
<gene>
    <name evidence="1" type="ORF">H6P81_012903</name>
</gene>
<dbReference type="PANTHER" id="PTHR31451">
    <property type="match status" value="1"/>
</dbReference>
<comment type="caution">
    <text evidence="1">The sequence shown here is derived from an EMBL/GenBank/DDBJ whole genome shotgun (WGS) entry which is preliminary data.</text>
</comment>
<organism evidence="1 2">
    <name type="scientific">Aristolochia fimbriata</name>
    <name type="common">White veined hardy Dutchman's pipe vine</name>
    <dbReference type="NCBI Taxonomy" id="158543"/>
    <lineage>
        <taxon>Eukaryota</taxon>
        <taxon>Viridiplantae</taxon>
        <taxon>Streptophyta</taxon>
        <taxon>Embryophyta</taxon>
        <taxon>Tracheophyta</taxon>
        <taxon>Spermatophyta</taxon>
        <taxon>Magnoliopsida</taxon>
        <taxon>Magnoliidae</taxon>
        <taxon>Piperales</taxon>
        <taxon>Aristolochiaceae</taxon>
        <taxon>Aristolochia</taxon>
    </lineage>
</organism>
<dbReference type="Proteomes" id="UP000825729">
    <property type="component" value="Unassembled WGS sequence"/>
</dbReference>
<dbReference type="SUPFAM" id="SSF51445">
    <property type="entry name" value="(Trans)glycosidases"/>
    <property type="match status" value="1"/>
</dbReference>
<evidence type="ECO:0000313" key="2">
    <source>
        <dbReference type="Proteomes" id="UP000825729"/>
    </source>
</evidence>
<dbReference type="InterPro" id="IPR045053">
    <property type="entry name" value="MAN-like"/>
</dbReference>
<proteinExistence type="predicted"/>